<dbReference type="KEGG" id="mico:GDR74_08380"/>
<proteinExistence type="predicted"/>
<dbReference type="GO" id="GO:0005886">
    <property type="term" value="C:plasma membrane"/>
    <property type="evidence" value="ECO:0007669"/>
    <property type="project" value="TreeGrafter"/>
</dbReference>
<name>A0A5P9JWW5_9HYPH</name>
<dbReference type="InterPro" id="IPR005325">
    <property type="entry name" value="DUF308_memb"/>
</dbReference>
<protein>
    <submittedName>
        <fullName evidence="2">HdeD family acid-resistance protein</fullName>
    </submittedName>
</protein>
<dbReference type="AlphaFoldDB" id="A0A5P9JWW5"/>
<keyword evidence="1" id="KW-1133">Transmembrane helix</keyword>
<feature type="transmembrane region" description="Helical" evidence="1">
    <location>
        <begin position="55"/>
        <end position="75"/>
    </location>
</feature>
<evidence type="ECO:0000313" key="2">
    <source>
        <dbReference type="EMBL" id="QFU16238.1"/>
    </source>
</evidence>
<dbReference type="EMBL" id="CP045423">
    <property type="protein sequence ID" value="QFU16238.1"/>
    <property type="molecule type" value="Genomic_DNA"/>
</dbReference>
<feature type="transmembrane region" description="Helical" evidence="1">
    <location>
        <begin position="26"/>
        <end position="49"/>
    </location>
</feature>
<dbReference type="PANTHER" id="PTHR34989:SF1">
    <property type="entry name" value="PROTEIN HDED"/>
    <property type="match status" value="1"/>
</dbReference>
<evidence type="ECO:0000313" key="3">
    <source>
        <dbReference type="Proteomes" id="UP000325614"/>
    </source>
</evidence>
<sequence>MSNTANIGTPVPGHMDRELEPLRVKWGWIVALGAIFLIAGLVALGSVVMATAVSVAVVGVMMLVSGVAEIVNAFGVKSWGKFFLWALLGALYVVAGIVTFRNPLLAAAVLTLMLGAVLIVSGCLRIFLAMQMTEGAPWVWVALSGVVTVLVGGMILAHWPVSSLFVLGIFLGIDLIFAGIGWIGMGLALKRRT</sequence>
<feature type="transmembrane region" description="Helical" evidence="1">
    <location>
        <begin position="165"/>
        <end position="189"/>
    </location>
</feature>
<accession>A0A5P9JWW5</accession>
<feature type="transmembrane region" description="Helical" evidence="1">
    <location>
        <begin position="106"/>
        <end position="127"/>
    </location>
</feature>
<keyword evidence="1" id="KW-0812">Transmembrane</keyword>
<keyword evidence="1" id="KW-0472">Membrane</keyword>
<dbReference type="RefSeq" id="WP_152585882.1">
    <property type="nucleotide sequence ID" value="NZ_CP045423.1"/>
</dbReference>
<gene>
    <name evidence="2" type="ORF">GDR74_08380</name>
</gene>
<feature type="transmembrane region" description="Helical" evidence="1">
    <location>
        <begin position="82"/>
        <end position="100"/>
    </location>
</feature>
<dbReference type="Pfam" id="PF03729">
    <property type="entry name" value="DUF308"/>
    <property type="match status" value="1"/>
</dbReference>
<evidence type="ECO:0000256" key="1">
    <source>
        <dbReference type="SAM" id="Phobius"/>
    </source>
</evidence>
<dbReference type="InterPro" id="IPR052712">
    <property type="entry name" value="Acid_resist_chaperone_HdeD"/>
</dbReference>
<organism evidence="2 3">
    <name type="scientific">Microvirga thermotolerans</name>
    <dbReference type="NCBI Taxonomy" id="2651334"/>
    <lineage>
        <taxon>Bacteria</taxon>
        <taxon>Pseudomonadati</taxon>
        <taxon>Pseudomonadota</taxon>
        <taxon>Alphaproteobacteria</taxon>
        <taxon>Hyphomicrobiales</taxon>
        <taxon>Methylobacteriaceae</taxon>
        <taxon>Microvirga</taxon>
    </lineage>
</organism>
<dbReference type="PANTHER" id="PTHR34989">
    <property type="entry name" value="PROTEIN HDED"/>
    <property type="match status" value="1"/>
</dbReference>
<reference evidence="2 3" key="1">
    <citation type="submission" date="2019-10" db="EMBL/GenBank/DDBJ databases">
        <title>Isolation, Identification of Microvirga thermotolerans HR1, a novel thermophilic bacterium and Comparative Genomics of the genus Microvirga.</title>
        <authorList>
            <person name="Li J."/>
            <person name="Zhang W."/>
            <person name="Lin M."/>
            <person name="Wang J."/>
        </authorList>
    </citation>
    <scope>NUCLEOTIDE SEQUENCE [LARGE SCALE GENOMIC DNA]</scope>
    <source>
        <strain evidence="2 3">HR1</strain>
    </source>
</reference>
<keyword evidence="3" id="KW-1185">Reference proteome</keyword>
<feature type="transmembrane region" description="Helical" evidence="1">
    <location>
        <begin position="139"/>
        <end position="159"/>
    </location>
</feature>
<dbReference type="Proteomes" id="UP000325614">
    <property type="component" value="Chromosome"/>
</dbReference>